<dbReference type="Gene3D" id="1.10.287.110">
    <property type="entry name" value="DnaJ domain"/>
    <property type="match status" value="1"/>
</dbReference>
<dbReference type="AlphaFoldDB" id="A0A6H0XQP7"/>
<dbReference type="EMBL" id="CP051140">
    <property type="protein sequence ID" value="QIW97053.1"/>
    <property type="molecule type" value="Genomic_DNA"/>
</dbReference>
<dbReference type="PRINTS" id="PR00625">
    <property type="entry name" value="JDOMAIN"/>
</dbReference>
<dbReference type="PROSITE" id="PS50076">
    <property type="entry name" value="DNAJ_2"/>
    <property type="match status" value="1"/>
</dbReference>
<dbReference type="SUPFAM" id="SSF46565">
    <property type="entry name" value="Chaperone J-domain"/>
    <property type="match status" value="1"/>
</dbReference>
<feature type="region of interest" description="Disordered" evidence="1">
    <location>
        <begin position="137"/>
        <end position="204"/>
    </location>
</feature>
<dbReference type="OrthoDB" id="270167at2759"/>
<reference evidence="3 4" key="1">
    <citation type="journal article" date="2016" name="Sci. Rep.">
        <title>Peltaster fructicola genome reveals evolution from an invasive phytopathogen to an ectophytic parasite.</title>
        <authorList>
            <person name="Xu C."/>
            <person name="Chen H."/>
            <person name="Gleason M.L."/>
            <person name="Xu J.R."/>
            <person name="Liu H."/>
            <person name="Zhang R."/>
            <person name="Sun G."/>
        </authorList>
    </citation>
    <scope>NUCLEOTIDE SEQUENCE [LARGE SCALE GENOMIC DNA]</scope>
    <source>
        <strain evidence="3 4">LNHT1506</strain>
    </source>
</reference>
<feature type="region of interest" description="Disordered" evidence="1">
    <location>
        <begin position="304"/>
        <end position="378"/>
    </location>
</feature>
<gene>
    <name evidence="3" type="ORF">AMS68_002571</name>
</gene>
<sequence length="663" mass="75491">MATLAYQADPFAALGLTRDASPRAIKARYYQLARKYHPNTNHGVENSPTIHSPKKHHFVDTAVTALSEHFHRIYDAYTLLSKDSHRKRYIELAALEELELAVEAHRHELEYIDYGDSGSDGWSSDLDDFEVAHYHRSMRGRSPSHDGSSKQHKHVNGHHRHNSSDSESRGRVSSRRRSSAVPDHMNPDEHRADSAQRAAAERRKKLNRIKRKEVAVFEAYRSAKIDELAAQIEAERLKDIYERTKAKREQIEKIPLEVSTRVKMVRNILMATKLLRPTPRLGGQGKKLTLNTTSSMLNEEIVNITSPQSARPGVPLHRRGFSSDISGDQTDSDEETPHAGHFRHPFRSPTPTGRPSVSRDRSPAPSHVPAPPLINLPQHRQPSVADALGVSFDMPHHHVPLEDHLEDSRFKLFVKRPTGFDEQEIVEDLTSPVSPSPIVNHCRELIHLPLGVGLDDQAEAGAENGTATHQPSDSDSEASPVRQAMFQVKLVNELRFPVHIPCDHVHRLNLREERRLLGKPLDADTAPKDLLRQLSVWDPVLSQRFMVKPDIKAAFAFRLVCNNRELVSQTHHSFIALSYRRKKMVRRENGNYTLPLSREMFQAVWEERATEEEGLWIDQISINQDDDRERDISMSAMDLVYRSARLIVVVLDDFEFEPHERGP</sequence>
<dbReference type="SMART" id="SM00271">
    <property type="entry name" value="DnaJ"/>
    <property type="match status" value="1"/>
</dbReference>
<name>A0A6H0XQP7_9PEZI</name>
<dbReference type="Pfam" id="PF06985">
    <property type="entry name" value="HET"/>
    <property type="match status" value="1"/>
</dbReference>
<evidence type="ECO:0000256" key="1">
    <source>
        <dbReference type="SAM" id="MobiDB-lite"/>
    </source>
</evidence>
<dbReference type="InterPro" id="IPR036869">
    <property type="entry name" value="J_dom_sf"/>
</dbReference>
<evidence type="ECO:0000259" key="2">
    <source>
        <dbReference type="PROSITE" id="PS50076"/>
    </source>
</evidence>
<dbReference type="Pfam" id="PF00226">
    <property type="entry name" value="DnaJ"/>
    <property type="match status" value="1"/>
</dbReference>
<proteinExistence type="predicted"/>
<keyword evidence="4" id="KW-1185">Reference proteome</keyword>
<organism evidence="3 4">
    <name type="scientific">Peltaster fructicola</name>
    <dbReference type="NCBI Taxonomy" id="286661"/>
    <lineage>
        <taxon>Eukaryota</taxon>
        <taxon>Fungi</taxon>
        <taxon>Dikarya</taxon>
        <taxon>Ascomycota</taxon>
        <taxon>Pezizomycotina</taxon>
        <taxon>Dothideomycetes</taxon>
        <taxon>Dothideomycetes incertae sedis</taxon>
        <taxon>Peltaster</taxon>
    </lineage>
</organism>
<dbReference type="InterPro" id="IPR010730">
    <property type="entry name" value="HET"/>
</dbReference>
<dbReference type="CDD" id="cd06257">
    <property type="entry name" value="DnaJ"/>
    <property type="match status" value="1"/>
</dbReference>
<accession>A0A6H0XQP7</accession>
<evidence type="ECO:0000313" key="4">
    <source>
        <dbReference type="Proteomes" id="UP000503462"/>
    </source>
</evidence>
<dbReference type="InterPro" id="IPR001623">
    <property type="entry name" value="DnaJ_domain"/>
</dbReference>
<dbReference type="Proteomes" id="UP000503462">
    <property type="component" value="Chromosome 2"/>
</dbReference>
<feature type="compositionally biased region" description="Basic residues" evidence="1">
    <location>
        <begin position="150"/>
        <end position="161"/>
    </location>
</feature>
<feature type="compositionally biased region" description="Basic and acidic residues" evidence="1">
    <location>
        <begin position="185"/>
        <end position="194"/>
    </location>
</feature>
<feature type="domain" description="J" evidence="2">
    <location>
        <begin position="9"/>
        <end position="93"/>
    </location>
</feature>
<evidence type="ECO:0000313" key="3">
    <source>
        <dbReference type="EMBL" id="QIW97053.1"/>
    </source>
</evidence>
<protein>
    <recommendedName>
        <fullName evidence="2">J domain-containing protein</fullName>
    </recommendedName>
</protein>